<dbReference type="PATRIC" id="fig|1051646.9.peg.3830"/>
<dbReference type="RefSeq" id="WP_004742723.1">
    <property type="nucleotide sequence ID" value="NZ_CP009355.1"/>
</dbReference>
<accession>F9SZX8</accession>
<dbReference type="EMBL" id="AFWI01000002">
    <property type="protein sequence ID" value="EGU59056.1"/>
    <property type="molecule type" value="Genomic_DNA"/>
</dbReference>
<dbReference type="Proteomes" id="UP000030071">
    <property type="component" value="Chromosome 2"/>
</dbReference>
<sequence>MEILGYVKCTAPNCNAPMEVSRCNGKRAAFLKGRCNVCNCTEQRANANTQEYLKQYMPLEELDKPLEVQQERISTPPKAQEVQPEAKQVQSEVPKQTTSAPKNTSGSVSGWLCAGIGAGLGLAFGKAFTVLKAI</sequence>
<evidence type="ECO:0000313" key="5">
    <source>
        <dbReference type="Proteomes" id="UP000030071"/>
    </source>
</evidence>
<feature type="region of interest" description="Disordered" evidence="1">
    <location>
        <begin position="69"/>
        <end position="107"/>
    </location>
</feature>
<reference evidence="3 4" key="2">
    <citation type="journal article" date="2012" name="Int. J. Syst. Evol. Microbiol.">
        <title>Vibrio caribbeanicus sp. nov., isolated from the marine sponge Scleritoderma cyanea.</title>
        <authorList>
            <person name="Hoffmann M."/>
            <person name="Monday S.R."/>
            <person name="Allard M.W."/>
            <person name="Strain E.A."/>
            <person name="Whittaker P."/>
            <person name="Naum M."/>
            <person name="McCarthy P.J."/>
            <person name="Lopez J.V."/>
            <person name="Fischer M."/>
            <person name="Brown E.W."/>
        </authorList>
    </citation>
    <scope>NUCLEOTIDE SEQUENCE [LARGE SCALE GENOMIC DNA]</scope>
    <source>
        <strain evidence="3 4">ATCC 19109</strain>
    </source>
</reference>
<evidence type="ECO:0000313" key="3">
    <source>
        <dbReference type="EMBL" id="EGU59056.1"/>
    </source>
</evidence>
<reference evidence="2 5" key="3">
    <citation type="submission" date="2014-08" db="EMBL/GenBank/DDBJ databases">
        <title>First Complete Genome Sequence of the Shellfish Pathogen Vibrio tubiashii.</title>
        <authorList>
            <person name="Richards G.P."/>
            <person name="Needleman D.S."/>
            <person name="Watson M.A."/>
            <person name="Bono J.L."/>
        </authorList>
    </citation>
    <scope>NUCLEOTIDE SEQUENCE [LARGE SCALE GENOMIC DNA]</scope>
    <source>
        <strain evidence="2 5">ATCC 19109</strain>
    </source>
</reference>
<dbReference type="KEGG" id="vtu:IX91_19555"/>
<dbReference type="EMBL" id="CP009355">
    <property type="protein sequence ID" value="AIW16291.1"/>
    <property type="molecule type" value="Genomic_DNA"/>
</dbReference>
<protein>
    <submittedName>
        <fullName evidence="2">Uncharacterized protein</fullName>
    </submittedName>
</protein>
<dbReference type="Proteomes" id="UP000003836">
    <property type="component" value="Unassembled WGS sequence"/>
</dbReference>
<feature type="compositionally biased region" description="Polar residues" evidence="1">
    <location>
        <begin position="88"/>
        <end position="107"/>
    </location>
</feature>
<dbReference type="AlphaFoldDB" id="F9SZX8"/>
<evidence type="ECO:0000313" key="4">
    <source>
        <dbReference type="Proteomes" id="UP000003836"/>
    </source>
</evidence>
<evidence type="ECO:0000313" key="2">
    <source>
        <dbReference type="EMBL" id="AIW16291.1"/>
    </source>
</evidence>
<reference evidence="3" key="1">
    <citation type="submission" date="2011-08" db="EMBL/GenBank/DDBJ databases">
        <authorList>
            <person name="Hoffman M."/>
            <person name="Strain E.A."/>
            <person name="Brown E."/>
            <person name="Allard M.W."/>
        </authorList>
    </citation>
    <scope>NUCLEOTIDE SEQUENCE</scope>
    <source>
        <strain evidence="3">ATCC 19109</strain>
    </source>
</reference>
<dbReference type="HOGENOM" id="CLU_2014303_0_0_6"/>
<evidence type="ECO:0000256" key="1">
    <source>
        <dbReference type="SAM" id="MobiDB-lite"/>
    </source>
</evidence>
<dbReference type="STRING" id="1051646.IX91_19555"/>
<organism evidence="2 5">
    <name type="scientific">Vibrio tubiashii ATCC 19109</name>
    <dbReference type="NCBI Taxonomy" id="1051646"/>
    <lineage>
        <taxon>Bacteria</taxon>
        <taxon>Pseudomonadati</taxon>
        <taxon>Pseudomonadota</taxon>
        <taxon>Gammaproteobacteria</taxon>
        <taxon>Vibrionales</taxon>
        <taxon>Vibrionaceae</taxon>
        <taxon>Vibrio</taxon>
        <taxon>Vibrio oreintalis group</taxon>
    </lineage>
</organism>
<name>F9SZX8_9VIBR</name>
<keyword evidence="4" id="KW-1185">Reference proteome</keyword>
<dbReference type="GeneID" id="23446925"/>
<gene>
    <name evidence="2" type="ORF">IX91_19555</name>
    <name evidence="3" type="ORF">VITU9109_18920</name>
</gene>
<proteinExistence type="predicted"/>